<gene>
    <name evidence="1" type="ORF">L2E82_48921</name>
</gene>
<protein>
    <submittedName>
        <fullName evidence="1">Uncharacterized protein</fullName>
    </submittedName>
</protein>
<sequence>MDAARRREIELQTQQHKRKAENALTKTSGDAHKKQKNGGKTRYEYRPFAGQDDKSRLVCYNCKKPGHHWKHCKSSVVVASPHVPSTIPTCFNCNEKGHKKPDCPQLKNGGGGGGMKPPSASSSKGPAMVTRGRAHQLTAEEPAITATVAGTYLLDSEPAAVMFDSGATHSFISRTFINRLGRSIGKLARPMVIEVADNRMIYVTDVYRGCTLEFSGVEFPIDLIPIAMRDLCVIVGMDWLDAFDAEIHCRKKQIRVQNPKGGELIIQGDTPCMAIASCSSAKVLNDVSVVSDFSDVFPEELPGLPPIRQVEFRIELFPGATPIAKAPYRLAPPEMKELHEQLHELSNKGFIRPSSSPWGAPILFVKKKDGTQRSILVLQD</sequence>
<dbReference type="EMBL" id="CM042017">
    <property type="protein sequence ID" value="KAI3690715.1"/>
    <property type="molecule type" value="Genomic_DNA"/>
</dbReference>
<accession>A0ACB8Z375</accession>
<name>A0ACB8Z375_CICIN</name>
<organism evidence="1 2">
    <name type="scientific">Cichorium intybus</name>
    <name type="common">Chicory</name>
    <dbReference type="NCBI Taxonomy" id="13427"/>
    <lineage>
        <taxon>Eukaryota</taxon>
        <taxon>Viridiplantae</taxon>
        <taxon>Streptophyta</taxon>
        <taxon>Embryophyta</taxon>
        <taxon>Tracheophyta</taxon>
        <taxon>Spermatophyta</taxon>
        <taxon>Magnoliopsida</taxon>
        <taxon>eudicotyledons</taxon>
        <taxon>Gunneridae</taxon>
        <taxon>Pentapetalae</taxon>
        <taxon>asterids</taxon>
        <taxon>campanulids</taxon>
        <taxon>Asterales</taxon>
        <taxon>Asteraceae</taxon>
        <taxon>Cichorioideae</taxon>
        <taxon>Cichorieae</taxon>
        <taxon>Cichoriinae</taxon>
        <taxon>Cichorium</taxon>
    </lineage>
</organism>
<evidence type="ECO:0000313" key="2">
    <source>
        <dbReference type="Proteomes" id="UP001055811"/>
    </source>
</evidence>
<comment type="caution">
    <text evidence="1">The sequence shown here is derived from an EMBL/GenBank/DDBJ whole genome shotgun (WGS) entry which is preliminary data.</text>
</comment>
<keyword evidence="2" id="KW-1185">Reference proteome</keyword>
<dbReference type="Proteomes" id="UP001055811">
    <property type="component" value="Linkage Group LG09"/>
</dbReference>
<reference evidence="2" key="1">
    <citation type="journal article" date="2022" name="Mol. Ecol. Resour.">
        <title>The genomes of chicory, endive, great burdock and yacon provide insights into Asteraceae palaeo-polyploidization history and plant inulin production.</title>
        <authorList>
            <person name="Fan W."/>
            <person name="Wang S."/>
            <person name="Wang H."/>
            <person name="Wang A."/>
            <person name="Jiang F."/>
            <person name="Liu H."/>
            <person name="Zhao H."/>
            <person name="Xu D."/>
            <person name="Zhang Y."/>
        </authorList>
    </citation>
    <scope>NUCLEOTIDE SEQUENCE [LARGE SCALE GENOMIC DNA]</scope>
    <source>
        <strain evidence="2">cv. Punajuju</strain>
    </source>
</reference>
<reference evidence="1 2" key="2">
    <citation type="journal article" date="2022" name="Mol. Ecol. Resour.">
        <title>The genomes of chicory, endive, great burdock and yacon provide insights into Asteraceae paleo-polyploidization history and plant inulin production.</title>
        <authorList>
            <person name="Fan W."/>
            <person name="Wang S."/>
            <person name="Wang H."/>
            <person name="Wang A."/>
            <person name="Jiang F."/>
            <person name="Liu H."/>
            <person name="Zhao H."/>
            <person name="Xu D."/>
            <person name="Zhang Y."/>
        </authorList>
    </citation>
    <scope>NUCLEOTIDE SEQUENCE [LARGE SCALE GENOMIC DNA]</scope>
    <source>
        <strain evidence="2">cv. Punajuju</strain>
        <tissue evidence="1">Leaves</tissue>
    </source>
</reference>
<evidence type="ECO:0000313" key="1">
    <source>
        <dbReference type="EMBL" id="KAI3690715.1"/>
    </source>
</evidence>
<proteinExistence type="predicted"/>